<gene>
    <name evidence="2" type="ORF">CA12_11950</name>
</gene>
<protein>
    <submittedName>
        <fullName evidence="2">Uncharacterized protein</fullName>
    </submittedName>
</protein>
<feature type="transmembrane region" description="Helical" evidence="1">
    <location>
        <begin position="140"/>
        <end position="161"/>
    </location>
</feature>
<feature type="transmembrane region" description="Helical" evidence="1">
    <location>
        <begin position="114"/>
        <end position="134"/>
    </location>
</feature>
<dbReference type="KEGG" id="acaf:CA12_11950"/>
<dbReference type="EMBL" id="CP036265">
    <property type="protein sequence ID" value="QDT15114.1"/>
    <property type="molecule type" value="Genomic_DNA"/>
</dbReference>
<dbReference type="Proteomes" id="UP000318741">
    <property type="component" value="Chromosome"/>
</dbReference>
<proteinExistence type="predicted"/>
<dbReference type="AlphaFoldDB" id="A0A517P6X4"/>
<evidence type="ECO:0000256" key="1">
    <source>
        <dbReference type="SAM" id="Phobius"/>
    </source>
</evidence>
<reference evidence="2 3" key="1">
    <citation type="submission" date="2019-02" db="EMBL/GenBank/DDBJ databases">
        <title>Deep-cultivation of Planctomycetes and their phenomic and genomic characterization uncovers novel biology.</title>
        <authorList>
            <person name="Wiegand S."/>
            <person name="Jogler M."/>
            <person name="Boedeker C."/>
            <person name="Pinto D."/>
            <person name="Vollmers J."/>
            <person name="Rivas-Marin E."/>
            <person name="Kohn T."/>
            <person name="Peeters S.H."/>
            <person name="Heuer A."/>
            <person name="Rast P."/>
            <person name="Oberbeckmann S."/>
            <person name="Bunk B."/>
            <person name="Jeske O."/>
            <person name="Meyerdierks A."/>
            <person name="Storesund J.E."/>
            <person name="Kallscheuer N."/>
            <person name="Luecker S."/>
            <person name="Lage O.M."/>
            <person name="Pohl T."/>
            <person name="Merkel B.J."/>
            <person name="Hornburger P."/>
            <person name="Mueller R.-W."/>
            <person name="Bruemmer F."/>
            <person name="Labrenz M."/>
            <person name="Spormann A.M."/>
            <person name="Op den Camp H."/>
            <person name="Overmann J."/>
            <person name="Amann R."/>
            <person name="Jetten M.S.M."/>
            <person name="Mascher T."/>
            <person name="Medema M.H."/>
            <person name="Devos D.P."/>
            <person name="Kaster A.-K."/>
            <person name="Ovreas L."/>
            <person name="Rohde M."/>
            <person name="Galperin M.Y."/>
            <person name="Jogler C."/>
        </authorList>
    </citation>
    <scope>NUCLEOTIDE SEQUENCE [LARGE SCALE GENOMIC DNA]</scope>
    <source>
        <strain evidence="2 3">CA12</strain>
    </source>
</reference>
<evidence type="ECO:0000313" key="2">
    <source>
        <dbReference type="EMBL" id="QDT15114.1"/>
    </source>
</evidence>
<sequence length="186" mass="19708">MSARRVDGPSAPCNHCGGPVPLNAPAAEEGEAGEPRTETADGRIVRCGFCGTALLIHVENGVRWTEEVARLERRTTGAERRLQAVARRRRQRAERRRNAPIHTATDWKGVRGGCGAAAFGAPFLAGGLIGIVFLGNGGPAWLLIHILGFGGFGAAAVAVGLRRAWLHRRVTVRADGARDSPPDPLA</sequence>
<keyword evidence="1" id="KW-0812">Transmembrane</keyword>
<keyword evidence="1" id="KW-0472">Membrane</keyword>
<evidence type="ECO:0000313" key="3">
    <source>
        <dbReference type="Proteomes" id="UP000318741"/>
    </source>
</evidence>
<accession>A0A517P6X4</accession>
<name>A0A517P6X4_9PLAN</name>
<dbReference type="RefSeq" id="WP_145357946.1">
    <property type="nucleotide sequence ID" value="NZ_CP036265.1"/>
</dbReference>
<keyword evidence="1" id="KW-1133">Transmembrane helix</keyword>
<organism evidence="2 3">
    <name type="scientific">Alienimonas californiensis</name>
    <dbReference type="NCBI Taxonomy" id="2527989"/>
    <lineage>
        <taxon>Bacteria</taxon>
        <taxon>Pseudomonadati</taxon>
        <taxon>Planctomycetota</taxon>
        <taxon>Planctomycetia</taxon>
        <taxon>Planctomycetales</taxon>
        <taxon>Planctomycetaceae</taxon>
        <taxon>Alienimonas</taxon>
    </lineage>
</organism>
<keyword evidence="3" id="KW-1185">Reference proteome</keyword>